<dbReference type="PANTHER" id="PTHR23063">
    <property type="entry name" value="PHOSPHOLIPID ACYLTRANSFERASE"/>
    <property type="match status" value="1"/>
</dbReference>
<evidence type="ECO:0000256" key="12">
    <source>
        <dbReference type="ARBA" id="ARBA00023315"/>
    </source>
</evidence>
<feature type="domain" description="Phospholipid/glycerol acyltransferase" evidence="15">
    <location>
        <begin position="301"/>
        <end position="415"/>
    </location>
</feature>
<evidence type="ECO:0000256" key="3">
    <source>
        <dbReference type="ARBA" id="ARBA00008655"/>
    </source>
</evidence>
<evidence type="ECO:0000256" key="9">
    <source>
        <dbReference type="ARBA" id="ARBA00023136"/>
    </source>
</evidence>
<proteinExistence type="inferred from homology"/>
<evidence type="ECO:0000256" key="11">
    <source>
        <dbReference type="ARBA" id="ARBA00023264"/>
    </source>
</evidence>
<accession>A0AAE0G0N5</accession>
<evidence type="ECO:0000313" key="16">
    <source>
        <dbReference type="EMBL" id="KAK3269040.1"/>
    </source>
</evidence>
<feature type="transmembrane region" description="Helical" evidence="14">
    <location>
        <begin position="228"/>
        <end position="253"/>
    </location>
</feature>
<dbReference type="InterPro" id="IPR002123">
    <property type="entry name" value="Plipid/glycerol_acylTrfase"/>
</dbReference>
<keyword evidence="8" id="KW-0443">Lipid metabolism</keyword>
<dbReference type="GO" id="GO:0008374">
    <property type="term" value="F:O-acyltransferase activity"/>
    <property type="evidence" value="ECO:0007669"/>
    <property type="project" value="InterPro"/>
</dbReference>
<dbReference type="EMBL" id="LGRX02011357">
    <property type="protein sequence ID" value="KAK3269040.1"/>
    <property type="molecule type" value="Genomic_DNA"/>
</dbReference>
<evidence type="ECO:0000256" key="14">
    <source>
        <dbReference type="SAM" id="Phobius"/>
    </source>
</evidence>
<dbReference type="AlphaFoldDB" id="A0AAE0G0N5"/>
<dbReference type="SMART" id="SM00563">
    <property type="entry name" value="PlsC"/>
    <property type="match status" value="1"/>
</dbReference>
<keyword evidence="7 14" id="KW-1133">Transmembrane helix</keyword>
<keyword evidence="17" id="KW-1185">Reference proteome</keyword>
<evidence type="ECO:0000256" key="6">
    <source>
        <dbReference type="ARBA" id="ARBA00022692"/>
    </source>
</evidence>
<evidence type="ECO:0000256" key="10">
    <source>
        <dbReference type="ARBA" id="ARBA00023209"/>
    </source>
</evidence>
<name>A0AAE0G0N5_9CHLO</name>
<evidence type="ECO:0000313" key="17">
    <source>
        <dbReference type="Proteomes" id="UP001190700"/>
    </source>
</evidence>
<organism evidence="16 17">
    <name type="scientific">Cymbomonas tetramitiformis</name>
    <dbReference type="NCBI Taxonomy" id="36881"/>
    <lineage>
        <taxon>Eukaryota</taxon>
        <taxon>Viridiplantae</taxon>
        <taxon>Chlorophyta</taxon>
        <taxon>Pyramimonadophyceae</taxon>
        <taxon>Pyramimonadales</taxon>
        <taxon>Pyramimonadaceae</taxon>
        <taxon>Cymbomonas</taxon>
    </lineage>
</organism>
<keyword evidence="10" id="KW-0594">Phospholipid biosynthesis</keyword>
<comment type="similarity">
    <text evidence="3">Belongs to the 1-acyl-sn-glycerol-3-phosphate acyltransferase family.</text>
</comment>
<reference evidence="16 17" key="1">
    <citation type="journal article" date="2015" name="Genome Biol. Evol.">
        <title>Comparative Genomics of a Bacterivorous Green Alga Reveals Evolutionary Causalities and Consequences of Phago-Mixotrophic Mode of Nutrition.</title>
        <authorList>
            <person name="Burns J.A."/>
            <person name="Paasch A."/>
            <person name="Narechania A."/>
            <person name="Kim E."/>
        </authorList>
    </citation>
    <scope>NUCLEOTIDE SEQUENCE [LARGE SCALE GENOMIC DNA]</scope>
    <source>
        <strain evidence="16 17">PLY_AMNH</strain>
    </source>
</reference>
<dbReference type="Proteomes" id="UP001190700">
    <property type="component" value="Unassembled WGS sequence"/>
</dbReference>
<dbReference type="Pfam" id="PF01553">
    <property type="entry name" value="Acyltransferase"/>
    <property type="match status" value="1"/>
</dbReference>
<feature type="compositionally biased region" description="Gly residues" evidence="13">
    <location>
        <begin position="115"/>
        <end position="142"/>
    </location>
</feature>
<evidence type="ECO:0000256" key="1">
    <source>
        <dbReference type="ARBA" id="ARBA00004370"/>
    </source>
</evidence>
<dbReference type="CDD" id="cd07991">
    <property type="entry name" value="LPLAT_LPCAT1-like"/>
    <property type="match status" value="1"/>
</dbReference>
<protein>
    <recommendedName>
        <fullName evidence="15">Phospholipid/glycerol acyltransferase domain-containing protein</fullName>
    </recommendedName>
</protein>
<evidence type="ECO:0000256" key="13">
    <source>
        <dbReference type="SAM" id="MobiDB-lite"/>
    </source>
</evidence>
<dbReference type="InterPro" id="IPR045252">
    <property type="entry name" value="LPCAT1-like"/>
</dbReference>
<gene>
    <name evidence="16" type="ORF">CYMTET_22491</name>
</gene>
<evidence type="ECO:0000256" key="2">
    <source>
        <dbReference type="ARBA" id="ARBA00005189"/>
    </source>
</evidence>
<keyword evidence="9 14" id="KW-0472">Membrane</keyword>
<feature type="region of interest" description="Disordered" evidence="13">
    <location>
        <begin position="111"/>
        <end position="148"/>
    </location>
</feature>
<dbReference type="GO" id="GO:0016020">
    <property type="term" value="C:membrane"/>
    <property type="evidence" value="ECO:0007669"/>
    <property type="project" value="UniProtKB-SubCell"/>
</dbReference>
<dbReference type="SUPFAM" id="SSF69593">
    <property type="entry name" value="Glycerol-3-phosphate (1)-acyltransferase"/>
    <property type="match status" value="1"/>
</dbReference>
<evidence type="ECO:0000256" key="5">
    <source>
        <dbReference type="ARBA" id="ARBA00022679"/>
    </source>
</evidence>
<sequence length="506" mass="54251">MAGTRVFETASTVPNALARNAVDCTRQRVKLRQVVQKQRLKGVITGLSTKVAFQKKTRRVPYHALRRPVFVTSEAVSPPPADREVQQHDEQDADGPGLLQKSLHTDISAIEPSVEGGGGAGVPPGSGGGDEGGDGSNGGGNGEENDSQGNKVLLTLHDAWKRSNFLQKFFFGGLFANTLLSLTPSVHREPFIQGPPPGEELSPFVDYYALAGIPPLEKLRKLIFAPLAVWRGTLVTGVVMSYFLGLNACFLVVRDRGARYKLAVPVTKYYFCGLGGWIMGCRSKVVGLQNLQDVVASGQGFVTVANHVGYYDFLALGRILGPCCVVAKAGLQKIPLMAPFADCLGAIYVDRGTSKAGKTQVIIDRAKLRGDSQRPLAPLLIFPEGTTSSGAAVINFKSGAFAAGVPVLPVALKYSTASGLSPAWIAPVSSWQILLCMLCEVSINLDITVLPAHKPTPQEVKEPRKFAKAVQKELAACLGVPVMDHLTYKEGWATWARYRGEVKGQT</sequence>
<dbReference type="PANTHER" id="PTHR23063:SF52">
    <property type="entry name" value="LYSOPHOSPHATIDYLCHOLINE ACYLTRANSFERASE"/>
    <property type="match status" value="1"/>
</dbReference>
<evidence type="ECO:0000256" key="8">
    <source>
        <dbReference type="ARBA" id="ARBA00023098"/>
    </source>
</evidence>
<keyword evidence="11" id="KW-1208">Phospholipid metabolism</keyword>
<keyword evidence="12" id="KW-0012">Acyltransferase</keyword>
<comment type="subcellular location">
    <subcellularLocation>
        <location evidence="1">Membrane</location>
    </subcellularLocation>
</comment>
<feature type="compositionally biased region" description="Basic and acidic residues" evidence="13">
    <location>
        <begin position="81"/>
        <end position="90"/>
    </location>
</feature>
<keyword evidence="5" id="KW-0808">Transferase</keyword>
<keyword evidence="4" id="KW-0444">Lipid biosynthesis</keyword>
<evidence type="ECO:0000256" key="4">
    <source>
        <dbReference type="ARBA" id="ARBA00022516"/>
    </source>
</evidence>
<evidence type="ECO:0000259" key="15">
    <source>
        <dbReference type="SMART" id="SM00563"/>
    </source>
</evidence>
<comment type="pathway">
    <text evidence="2">Lipid metabolism.</text>
</comment>
<keyword evidence="6 14" id="KW-0812">Transmembrane</keyword>
<evidence type="ECO:0000256" key="7">
    <source>
        <dbReference type="ARBA" id="ARBA00022989"/>
    </source>
</evidence>
<feature type="region of interest" description="Disordered" evidence="13">
    <location>
        <begin position="71"/>
        <end position="99"/>
    </location>
</feature>
<dbReference type="GO" id="GO:0008654">
    <property type="term" value="P:phospholipid biosynthetic process"/>
    <property type="evidence" value="ECO:0007669"/>
    <property type="project" value="UniProtKB-KW"/>
</dbReference>
<comment type="caution">
    <text evidence="16">The sequence shown here is derived from an EMBL/GenBank/DDBJ whole genome shotgun (WGS) entry which is preliminary data.</text>
</comment>